<name>A0ABZ0EM34_9BURK</name>
<reference evidence="2 3" key="1">
    <citation type="submission" date="2023-10" db="EMBL/GenBank/DDBJ databases">
        <title>Surface-active antibiotics is a multifunctional adaptation for post-fire microbes.</title>
        <authorList>
            <person name="Liu M.D."/>
            <person name="Du Y."/>
            <person name="Koupaei S.K."/>
            <person name="Kim N.R."/>
            <person name="Zhang W."/>
            <person name="Traxler M.F."/>
        </authorList>
    </citation>
    <scope>NUCLEOTIDE SEQUENCE [LARGE SCALE GENOMIC DNA]</scope>
    <source>
        <strain evidence="2 3">F3</strain>
    </source>
</reference>
<sequence length="44" mass="5171">MPNFIDYVIENQAMRERFIELTIPFSIIGGTLASICMLLARYYR</sequence>
<gene>
    <name evidence="2" type="ORF">RW095_36375</name>
</gene>
<keyword evidence="1" id="KW-0812">Transmembrane</keyword>
<keyword evidence="3" id="KW-1185">Reference proteome</keyword>
<accession>A0ABZ0EM34</accession>
<dbReference type="RefSeq" id="WP_317020566.1">
    <property type="nucleotide sequence ID" value="NZ_CP136513.1"/>
</dbReference>
<evidence type="ECO:0000313" key="3">
    <source>
        <dbReference type="Proteomes" id="UP001302652"/>
    </source>
</evidence>
<keyword evidence="1" id="KW-0472">Membrane</keyword>
<dbReference type="EMBL" id="CP136513">
    <property type="protein sequence ID" value="WOD18241.1"/>
    <property type="molecule type" value="Genomic_DNA"/>
</dbReference>
<organism evidence="2 3">
    <name type="scientific">Paraburkholderia kirstenboschensis</name>
    <dbReference type="NCBI Taxonomy" id="1245436"/>
    <lineage>
        <taxon>Bacteria</taxon>
        <taxon>Pseudomonadati</taxon>
        <taxon>Pseudomonadota</taxon>
        <taxon>Betaproteobacteria</taxon>
        <taxon>Burkholderiales</taxon>
        <taxon>Burkholderiaceae</taxon>
        <taxon>Paraburkholderia</taxon>
    </lineage>
</organism>
<keyword evidence="1" id="KW-1133">Transmembrane helix</keyword>
<feature type="transmembrane region" description="Helical" evidence="1">
    <location>
        <begin position="21"/>
        <end position="43"/>
    </location>
</feature>
<protein>
    <submittedName>
        <fullName evidence="2">Uncharacterized protein</fullName>
    </submittedName>
</protein>
<evidence type="ECO:0000256" key="1">
    <source>
        <dbReference type="SAM" id="Phobius"/>
    </source>
</evidence>
<dbReference type="Proteomes" id="UP001302652">
    <property type="component" value="Chromosome 1"/>
</dbReference>
<proteinExistence type="predicted"/>
<evidence type="ECO:0000313" key="2">
    <source>
        <dbReference type="EMBL" id="WOD18241.1"/>
    </source>
</evidence>